<dbReference type="AlphaFoldDB" id="R7WFH7"/>
<protein>
    <recommendedName>
        <fullName evidence="1">F-box protein AT5G49610-like beta-propeller domain-containing protein</fullName>
    </recommendedName>
</protein>
<accession>R7WFH7</accession>
<name>R7WFH7_AEGTA</name>
<feature type="domain" description="F-box protein AT5G49610-like beta-propeller" evidence="1">
    <location>
        <begin position="111"/>
        <end position="372"/>
    </location>
</feature>
<dbReference type="PANTHER" id="PTHR32133">
    <property type="entry name" value="OS07G0120400 PROTEIN"/>
    <property type="match status" value="1"/>
</dbReference>
<evidence type="ECO:0000259" key="1">
    <source>
        <dbReference type="Pfam" id="PF23635"/>
    </source>
</evidence>
<dbReference type="EnsemblPlants" id="EMT18989">
    <property type="protein sequence ID" value="EMT18989"/>
    <property type="gene ID" value="F775_01788"/>
</dbReference>
<dbReference type="SUPFAM" id="SSF81383">
    <property type="entry name" value="F-box domain"/>
    <property type="match status" value="1"/>
</dbReference>
<dbReference type="InterPro" id="IPR056594">
    <property type="entry name" value="AT5G49610-like_b-prop"/>
</dbReference>
<evidence type="ECO:0000313" key="2">
    <source>
        <dbReference type="EnsemblPlants" id="EMT18989"/>
    </source>
</evidence>
<organism evidence="2">
    <name type="scientific">Aegilops tauschii</name>
    <name type="common">Tausch's goatgrass</name>
    <name type="synonym">Aegilops squarrosa</name>
    <dbReference type="NCBI Taxonomy" id="37682"/>
    <lineage>
        <taxon>Eukaryota</taxon>
        <taxon>Viridiplantae</taxon>
        <taxon>Streptophyta</taxon>
        <taxon>Embryophyta</taxon>
        <taxon>Tracheophyta</taxon>
        <taxon>Spermatophyta</taxon>
        <taxon>Magnoliopsida</taxon>
        <taxon>Liliopsida</taxon>
        <taxon>Poales</taxon>
        <taxon>Poaceae</taxon>
        <taxon>BOP clade</taxon>
        <taxon>Pooideae</taxon>
        <taxon>Triticodae</taxon>
        <taxon>Triticeae</taxon>
        <taxon>Triticinae</taxon>
        <taxon>Aegilops</taxon>
    </lineage>
</organism>
<dbReference type="Pfam" id="PF23635">
    <property type="entry name" value="Beta-prop_AT5G49610-like"/>
    <property type="match status" value="1"/>
</dbReference>
<reference evidence="2" key="1">
    <citation type="submission" date="2015-06" db="UniProtKB">
        <authorList>
            <consortium name="EnsemblPlants"/>
        </authorList>
    </citation>
    <scope>IDENTIFICATION</scope>
</reference>
<dbReference type="PANTHER" id="PTHR32133:SF383">
    <property type="entry name" value="OS10G0144800 PROTEIN"/>
    <property type="match status" value="1"/>
</dbReference>
<dbReference type="InterPro" id="IPR036047">
    <property type="entry name" value="F-box-like_dom_sf"/>
</dbReference>
<sequence length="381" mass="43181">MWWVVQNLPNLKEDEYFMIPTIPYELHPGILEHIPPSPQTIAHTSVVCKAWRRIVSAPGFLRRCHARHVAPVVMGFFHNSSTLPRPFIQTNDTTSLSFRFPNDGNYSWTFMDCRHGRVLLRNGRRFLVWHPVTGHYRLINAEYSHWEEYTEKNSNVALLCVVDDNDGHQVCCQQPTSPFRVALVHNDSWGHVHAGVYSSLTGQWSLPPTSVDLPLLCDIRVEPCVIIFNTMYQPVNDYHVLAYDMDKSTLTMFERPNGGNARLMKVDGGGRLGLAAVEDLTLRMWARGAYSGWVLRTSVDLGEAIACLSKVTLPKVDSSFLVMPQVKIIGSAEEGDALFLWTMVGIFILCPKTMEFKKVHEAVKGMEIVYPYTAFPTPASW</sequence>
<proteinExistence type="predicted"/>